<dbReference type="PANTHER" id="PTHR33710:SF77">
    <property type="entry name" value="DNASE I-LIKE SUPERFAMILY PROTEIN"/>
    <property type="match status" value="1"/>
</dbReference>
<dbReference type="EMBL" id="SMMG02000001">
    <property type="protein sequence ID" value="KAA3486894.1"/>
    <property type="molecule type" value="Genomic_DNA"/>
</dbReference>
<dbReference type="PANTHER" id="PTHR33710">
    <property type="entry name" value="BNAC02G09200D PROTEIN"/>
    <property type="match status" value="1"/>
</dbReference>
<sequence>MPPHSTPWILMGDFNAILALEDKRSPSTMGFGLDRALANDAWMASYPKCLVSNLPRIKSDHRPILLFTSTDMDLARGRPFRFLAGWTKHNNFSTFVKEKWNYGGNMAASLNSFTTMSKNGTKKSMRQLMRSLNNIQKAIDQNDSCFLAKQEMEVQDELENIINHEELLWRQKAKCDWLHLGDRHTKFFHNRTIKRRKFNRITNLRISDGEWCSNQDILRSEAGMGNLPNIKIPSLKPLEIMFWGNGITNDEIKRALFDMAPLKAPGSDGFHAHFFRSQLDILGNDICNWVKGVFVGQTIEQELNNTLIVLIPKKECPEDFSQF</sequence>
<proteinExistence type="predicted"/>
<comment type="caution">
    <text evidence="1">The sequence shown here is derived from an EMBL/GenBank/DDBJ whole genome shotgun (WGS) entry which is preliminary data.</text>
</comment>
<dbReference type="InterPro" id="IPR036691">
    <property type="entry name" value="Endo/exonu/phosph_ase_sf"/>
</dbReference>
<protein>
    <submittedName>
        <fullName evidence="1">LINE-1 reverse transcriptase isogeny</fullName>
    </submittedName>
</protein>
<dbReference type="Gene3D" id="3.60.10.10">
    <property type="entry name" value="Endonuclease/exonuclease/phosphatase"/>
    <property type="match status" value="1"/>
</dbReference>
<keyword evidence="1" id="KW-0548">Nucleotidyltransferase</keyword>
<keyword evidence="1" id="KW-0808">Transferase</keyword>
<dbReference type="Proteomes" id="UP000325315">
    <property type="component" value="Unassembled WGS sequence"/>
</dbReference>
<evidence type="ECO:0000313" key="1">
    <source>
        <dbReference type="EMBL" id="KAA3486894.1"/>
    </source>
</evidence>
<accession>A0A5B6X0R1</accession>
<dbReference type="AlphaFoldDB" id="A0A5B6X0R1"/>
<keyword evidence="1" id="KW-0695">RNA-directed DNA polymerase</keyword>
<keyword evidence="2" id="KW-1185">Reference proteome</keyword>
<gene>
    <name evidence="1" type="ORF">EPI10_030763</name>
</gene>
<dbReference type="GO" id="GO:0003964">
    <property type="term" value="F:RNA-directed DNA polymerase activity"/>
    <property type="evidence" value="ECO:0007669"/>
    <property type="project" value="UniProtKB-KW"/>
</dbReference>
<evidence type="ECO:0000313" key="2">
    <source>
        <dbReference type="Proteomes" id="UP000325315"/>
    </source>
</evidence>
<dbReference type="SUPFAM" id="SSF56219">
    <property type="entry name" value="DNase I-like"/>
    <property type="match status" value="1"/>
</dbReference>
<organism evidence="1 2">
    <name type="scientific">Gossypium australe</name>
    <dbReference type="NCBI Taxonomy" id="47621"/>
    <lineage>
        <taxon>Eukaryota</taxon>
        <taxon>Viridiplantae</taxon>
        <taxon>Streptophyta</taxon>
        <taxon>Embryophyta</taxon>
        <taxon>Tracheophyta</taxon>
        <taxon>Spermatophyta</taxon>
        <taxon>Magnoliopsida</taxon>
        <taxon>eudicotyledons</taxon>
        <taxon>Gunneridae</taxon>
        <taxon>Pentapetalae</taxon>
        <taxon>rosids</taxon>
        <taxon>malvids</taxon>
        <taxon>Malvales</taxon>
        <taxon>Malvaceae</taxon>
        <taxon>Malvoideae</taxon>
        <taxon>Gossypium</taxon>
    </lineage>
</organism>
<name>A0A5B6X0R1_9ROSI</name>
<reference evidence="2" key="1">
    <citation type="journal article" date="2019" name="Plant Biotechnol. J.">
        <title>Genome sequencing of the Australian wild diploid species Gossypium australe highlights disease resistance and delayed gland morphogenesis.</title>
        <authorList>
            <person name="Cai Y."/>
            <person name="Cai X."/>
            <person name="Wang Q."/>
            <person name="Wang P."/>
            <person name="Zhang Y."/>
            <person name="Cai C."/>
            <person name="Xu Y."/>
            <person name="Wang K."/>
            <person name="Zhou Z."/>
            <person name="Wang C."/>
            <person name="Geng S."/>
            <person name="Li B."/>
            <person name="Dong Q."/>
            <person name="Hou Y."/>
            <person name="Wang H."/>
            <person name="Ai P."/>
            <person name="Liu Z."/>
            <person name="Yi F."/>
            <person name="Sun M."/>
            <person name="An G."/>
            <person name="Cheng J."/>
            <person name="Zhang Y."/>
            <person name="Shi Q."/>
            <person name="Xie Y."/>
            <person name="Shi X."/>
            <person name="Chang Y."/>
            <person name="Huang F."/>
            <person name="Chen Y."/>
            <person name="Hong S."/>
            <person name="Mi L."/>
            <person name="Sun Q."/>
            <person name="Zhang L."/>
            <person name="Zhou B."/>
            <person name="Peng R."/>
            <person name="Zhang X."/>
            <person name="Liu F."/>
        </authorList>
    </citation>
    <scope>NUCLEOTIDE SEQUENCE [LARGE SCALE GENOMIC DNA]</scope>
    <source>
        <strain evidence="2">cv. PA1801</strain>
    </source>
</reference>
<dbReference type="OrthoDB" id="1748430at2759"/>